<dbReference type="InterPro" id="IPR003593">
    <property type="entry name" value="AAA+_ATPase"/>
</dbReference>
<feature type="domain" description="ABC transporter" evidence="6">
    <location>
        <begin position="6"/>
        <end position="254"/>
    </location>
</feature>
<protein>
    <submittedName>
        <fullName evidence="7">ABC transporter ATP-binding protein</fullName>
    </submittedName>
</protein>
<keyword evidence="8" id="KW-1185">Reference proteome</keyword>
<dbReference type="GO" id="GO:0015833">
    <property type="term" value="P:peptide transport"/>
    <property type="evidence" value="ECO:0007669"/>
    <property type="project" value="InterPro"/>
</dbReference>
<evidence type="ECO:0000256" key="2">
    <source>
        <dbReference type="ARBA" id="ARBA00022448"/>
    </source>
</evidence>
<dbReference type="InterPro" id="IPR050319">
    <property type="entry name" value="ABC_transp_ATP-bind"/>
</dbReference>
<dbReference type="PROSITE" id="PS50893">
    <property type="entry name" value="ABC_TRANSPORTER_2"/>
    <property type="match status" value="1"/>
</dbReference>
<keyword evidence="3" id="KW-0547">Nucleotide-binding</keyword>
<dbReference type="GO" id="GO:0055085">
    <property type="term" value="P:transmembrane transport"/>
    <property type="evidence" value="ECO:0007669"/>
    <property type="project" value="UniProtKB-ARBA"/>
</dbReference>
<keyword evidence="4 7" id="KW-0067">ATP-binding</keyword>
<feature type="region of interest" description="Disordered" evidence="5">
    <location>
        <begin position="262"/>
        <end position="281"/>
    </location>
</feature>
<dbReference type="InterPro" id="IPR013563">
    <property type="entry name" value="Oligopep_ABC_C"/>
</dbReference>
<evidence type="ECO:0000256" key="4">
    <source>
        <dbReference type="ARBA" id="ARBA00022840"/>
    </source>
</evidence>
<dbReference type="PANTHER" id="PTHR43776:SF7">
    <property type="entry name" value="D,D-DIPEPTIDE TRANSPORT ATP-BINDING PROTEIN DDPF-RELATED"/>
    <property type="match status" value="1"/>
</dbReference>
<dbReference type="GO" id="GO:0016887">
    <property type="term" value="F:ATP hydrolysis activity"/>
    <property type="evidence" value="ECO:0007669"/>
    <property type="project" value="InterPro"/>
</dbReference>
<dbReference type="AlphaFoldDB" id="A0A931A3A4"/>
<keyword evidence="2" id="KW-0813">Transport</keyword>
<dbReference type="Proteomes" id="UP000605361">
    <property type="component" value="Unassembled WGS sequence"/>
</dbReference>
<organism evidence="7 8">
    <name type="scientific">Nonomuraea cypriaca</name>
    <dbReference type="NCBI Taxonomy" id="1187855"/>
    <lineage>
        <taxon>Bacteria</taxon>
        <taxon>Bacillati</taxon>
        <taxon>Actinomycetota</taxon>
        <taxon>Actinomycetes</taxon>
        <taxon>Streptosporangiales</taxon>
        <taxon>Streptosporangiaceae</taxon>
        <taxon>Nonomuraea</taxon>
    </lineage>
</organism>
<gene>
    <name evidence="7" type="ORF">ITP53_00700</name>
</gene>
<reference evidence="7" key="1">
    <citation type="submission" date="2020-11" db="EMBL/GenBank/DDBJ databases">
        <title>Whole-genome analyses of Nonomuraea sp. K274.</title>
        <authorList>
            <person name="Veyisoglu A."/>
        </authorList>
    </citation>
    <scope>NUCLEOTIDE SEQUENCE</scope>
    <source>
        <strain evidence="7">K274</strain>
    </source>
</reference>
<dbReference type="GO" id="GO:0005524">
    <property type="term" value="F:ATP binding"/>
    <property type="evidence" value="ECO:0007669"/>
    <property type="project" value="UniProtKB-KW"/>
</dbReference>
<dbReference type="Gene3D" id="3.40.50.300">
    <property type="entry name" value="P-loop containing nucleotide triphosphate hydrolases"/>
    <property type="match status" value="1"/>
</dbReference>
<dbReference type="Pfam" id="PF00005">
    <property type="entry name" value="ABC_tran"/>
    <property type="match status" value="1"/>
</dbReference>
<dbReference type="SMART" id="SM00382">
    <property type="entry name" value="AAA"/>
    <property type="match status" value="1"/>
</dbReference>
<dbReference type="PROSITE" id="PS00211">
    <property type="entry name" value="ABC_TRANSPORTER_1"/>
    <property type="match status" value="1"/>
</dbReference>
<proteinExistence type="inferred from homology"/>
<feature type="compositionally biased region" description="Basic and acidic residues" evidence="5">
    <location>
        <begin position="267"/>
        <end position="281"/>
    </location>
</feature>
<name>A0A931A3A4_9ACTN</name>
<accession>A0A931A3A4</accession>
<dbReference type="InterPro" id="IPR017871">
    <property type="entry name" value="ABC_transporter-like_CS"/>
</dbReference>
<dbReference type="SUPFAM" id="SSF52540">
    <property type="entry name" value="P-loop containing nucleoside triphosphate hydrolases"/>
    <property type="match status" value="1"/>
</dbReference>
<evidence type="ECO:0000313" key="8">
    <source>
        <dbReference type="Proteomes" id="UP000605361"/>
    </source>
</evidence>
<dbReference type="PANTHER" id="PTHR43776">
    <property type="entry name" value="TRANSPORT ATP-BINDING PROTEIN"/>
    <property type="match status" value="1"/>
</dbReference>
<comment type="caution">
    <text evidence="7">The sequence shown here is derived from an EMBL/GenBank/DDBJ whole genome shotgun (WGS) entry which is preliminary data.</text>
</comment>
<comment type="similarity">
    <text evidence="1">Belongs to the ABC transporter superfamily.</text>
</comment>
<evidence type="ECO:0000313" key="7">
    <source>
        <dbReference type="EMBL" id="MBF8184288.1"/>
    </source>
</evidence>
<dbReference type="InterPro" id="IPR027417">
    <property type="entry name" value="P-loop_NTPase"/>
</dbReference>
<evidence type="ECO:0000256" key="1">
    <source>
        <dbReference type="ARBA" id="ARBA00005417"/>
    </source>
</evidence>
<dbReference type="CDD" id="cd03257">
    <property type="entry name" value="ABC_NikE_OppD_transporters"/>
    <property type="match status" value="1"/>
</dbReference>
<dbReference type="Pfam" id="PF08352">
    <property type="entry name" value="oligo_HPY"/>
    <property type="match status" value="1"/>
</dbReference>
<evidence type="ECO:0000256" key="5">
    <source>
        <dbReference type="SAM" id="MobiDB-lite"/>
    </source>
</evidence>
<sequence>MSETALRVDGLRKTFRSRSDTRRDVVAVDDVSFQLARGQCLAIVGESGCGKTTIARIIAGLERPDTGTVAVGGHDVATRPHGRRARLRRARAVQLVFQNPYSSFDPSQDIEASLDYALALHGHRDRAERRRRTHQLLDRVGLGTRERESRPRWLSGGQLQRAAIARGLCIEPDVLVLDEAVAALDVSIQAQILLLLDELRRELEVSYVFISHDLAVVEAISEQILVLRKGALVESGATRDVLRDPRHEYTAMLLDSVPRPGWVPAGPRRESAGENHEHVDG</sequence>
<dbReference type="InterPro" id="IPR003439">
    <property type="entry name" value="ABC_transporter-like_ATP-bd"/>
</dbReference>
<evidence type="ECO:0000259" key="6">
    <source>
        <dbReference type="PROSITE" id="PS50893"/>
    </source>
</evidence>
<dbReference type="EMBL" id="JADOGI010000001">
    <property type="protein sequence ID" value="MBF8184288.1"/>
    <property type="molecule type" value="Genomic_DNA"/>
</dbReference>
<dbReference type="RefSeq" id="WP_195893273.1">
    <property type="nucleotide sequence ID" value="NZ_JADOGI010000001.1"/>
</dbReference>
<evidence type="ECO:0000256" key="3">
    <source>
        <dbReference type="ARBA" id="ARBA00022741"/>
    </source>
</evidence>